<feature type="transmembrane region" description="Helical" evidence="1">
    <location>
        <begin position="236"/>
        <end position="256"/>
    </location>
</feature>
<sequence>MHGIRLYTRFIIVYLKTKIEYDHFFVVMDFVLNTISPIMNVALLWLMLHRFNNIAGWSFDQLLFLYSLSHLAYMICAMFIWNPTRELQELVRTGGFDSYLTRPIHPITYLIMRQFSHGHFFGLFISFCMLFYSVRQLDLPVTVWSVLSLISLVIGGALIYGAFMLACGSLSFWFIKTESIYNLVVYDLRSITQYPLSLYSKAIKAILLFVVPYGFVNYIPAKGVLFPEKTVWPAELQLLMTPLLGVVLFSAALLFFKFGMRRYQSTGS</sequence>
<dbReference type="RefSeq" id="WP_130605676.1">
    <property type="nucleotide sequence ID" value="NZ_AP019400.1"/>
</dbReference>
<protein>
    <submittedName>
        <fullName evidence="2">ABC transporter permease</fullName>
    </submittedName>
</protein>
<dbReference type="OrthoDB" id="9788195at2"/>
<feature type="transmembrane region" description="Helical" evidence="1">
    <location>
        <begin position="196"/>
        <end position="216"/>
    </location>
</feature>
<dbReference type="EMBL" id="AP019400">
    <property type="protein sequence ID" value="BBI31690.1"/>
    <property type="molecule type" value="Genomic_DNA"/>
</dbReference>
<organism evidence="2 3">
    <name type="scientific">Cohnella abietis</name>
    <dbReference type="NCBI Taxonomy" id="2507935"/>
    <lineage>
        <taxon>Bacteria</taxon>
        <taxon>Bacillati</taxon>
        <taxon>Bacillota</taxon>
        <taxon>Bacilli</taxon>
        <taxon>Bacillales</taxon>
        <taxon>Paenibacillaceae</taxon>
        <taxon>Cohnella</taxon>
    </lineage>
</organism>
<feature type="transmembrane region" description="Helical" evidence="1">
    <location>
        <begin position="21"/>
        <end position="48"/>
    </location>
</feature>
<dbReference type="Pfam" id="PF06182">
    <property type="entry name" value="ABC2_membrane_6"/>
    <property type="match status" value="1"/>
</dbReference>
<keyword evidence="1" id="KW-1133">Transmembrane helix</keyword>
<keyword evidence="3" id="KW-1185">Reference proteome</keyword>
<evidence type="ECO:0000313" key="3">
    <source>
        <dbReference type="Proteomes" id="UP000289856"/>
    </source>
</evidence>
<reference evidence="2 3" key="1">
    <citation type="submission" date="2019-01" db="EMBL/GenBank/DDBJ databases">
        <title>Complete genome sequence of Cohnella hallensis HS21 isolated from Korean fir (Abies koreana) rhizospheric soil.</title>
        <authorList>
            <person name="Jiang L."/>
            <person name="Kang S.W."/>
            <person name="Kim S."/>
            <person name="Jung J."/>
            <person name="Kim C.Y."/>
            <person name="Kim D.H."/>
            <person name="Kim S.W."/>
            <person name="Lee J."/>
        </authorList>
    </citation>
    <scope>NUCLEOTIDE SEQUENCE [LARGE SCALE GENOMIC DNA]</scope>
    <source>
        <strain evidence="2 3">HS21</strain>
    </source>
</reference>
<accession>A0A3T1D0R1</accession>
<feature type="transmembrane region" description="Helical" evidence="1">
    <location>
        <begin position="146"/>
        <end position="175"/>
    </location>
</feature>
<proteinExistence type="predicted"/>
<dbReference type="KEGG" id="cohn:KCTCHS21_10890"/>
<gene>
    <name evidence="2" type="ORF">KCTCHS21_10890</name>
</gene>
<keyword evidence="1" id="KW-0812">Transmembrane</keyword>
<evidence type="ECO:0000256" key="1">
    <source>
        <dbReference type="SAM" id="Phobius"/>
    </source>
</evidence>
<feature type="transmembrane region" description="Helical" evidence="1">
    <location>
        <begin position="115"/>
        <end position="134"/>
    </location>
</feature>
<dbReference type="InterPro" id="IPR010390">
    <property type="entry name" value="ABC-2_transporter-like"/>
</dbReference>
<feature type="transmembrane region" description="Helical" evidence="1">
    <location>
        <begin position="63"/>
        <end position="82"/>
    </location>
</feature>
<dbReference type="AlphaFoldDB" id="A0A3T1D0R1"/>
<dbReference type="Proteomes" id="UP000289856">
    <property type="component" value="Chromosome"/>
</dbReference>
<evidence type="ECO:0000313" key="2">
    <source>
        <dbReference type="EMBL" id="BBI31690.1"/>
    </source>
</evidence>
<dbReference type="PANTHER" id="PTHR36833:SF1">
    <property type="entry name" value="INTEGRAL MEMBRANE TRANSPORT PROTEIN"/>
    <property type="match status" value="1"/>
</dbReference>
<dbReference type="PANTHER" id="PTHR36833">
    <property type="entry name" value="SLR0610 PROTEIN-RELATED"/>
    <property type="match status" value="1"/>
</dbReference>
<keyword evidence="1" id="KW-0472">Membrane</keyword>
<name>A0A3T1D0R1_9BACL</name>